<dbReference type="InterPro" id="IPR004942">
    <property type="entry name" value="Roadblock/LAMTOR2_dom"/>
</dbReference>
<dbReference type="PANTHER" id="PTHR10779">
    <property type="entry name" value="DYNEIN LIGHT CHAIN ROADBLOCK"/>
    <property type="match status" value="1"/>
</dbReference>
<evidence type="ECO:0000256" key="1">
    <source>
        <dbReference type="ARBA" id="ARBA00007191"/>
    </source>
</evidence>
<dbReference type="SUPFAM" id="SSF103196">
    <property type="entry name" value="Roadblock/LC7 domain"/>
    <property type="match status" value="1"/>
</dbReference>
<feature type="domain" description="Roadblock/LAMTOR2" evidence="3">
    <location>
        <begin position="13"/>
        <end position="131"/>
    </location>
</feature>
<dbReference type="EMBL" id="MTYI01000004">
    <property type="protein sequence ID" value="PNP60085.1"/>
    <property type="molecule type" value="Genomic_DNA"/>
</dbReference>
<dbReference type="AlphaFoldDB" id="A0A2K0UQM7"/>
<evidence type="ECO:0000313" key="4">
    <source>
        <dbReference type="EMBL" id="PNP60085.1"/>
    </source>
</evidence>
<reference evidence="4 5" key="1">
    <citation type="submission" date="2017-02" db="EMBL/GenBank/DDBJ databases">
        <title>Genomes of Trichoderma spp. with biocontrol activity.</title>
        <authorList>
            <person name="Gardiner D."/>
            <person name="Kazan K."/>
            <person name="Vos C."/>
            <person name="Harvey P."/>
        </authorList>
    </citation>
    <scope>NUCLEOTIDE SEQUENCE [LARGE SCALE GENOMIC DNA]</scope>
    <source>
        <strain evidence="4 5">Tr1</strain>
    </source>
</reference>
<evidence type="ECO:0000259" key="3">
    <source>
        <dbReference type="SMART" id="SM00960"/>
    </source>
</evidence>
<evidence type="ECO:0000313" key="5">
    <source>
        <dbReference type="Proteomes" id="UP000236290"/>
    </source>
</evidence>
<comment type="similarity">
    <text evidence="1">Belongs to the GAMAD family.</text>
</comment>
<dbReference type="OrthoDB" id="9985637at2759"/>
<organism evidence="4 5">
    <name type="scientific">Trichoderma harzianum</name>
    <name type="common">Hypocrea lixii</name>
    <dbReference type="NCBI Taxonomy" id="5544"/>
    <lineage>
        <taxon>Eukaryota</taxon>
        <taxon>Fungi</taxon>
        <taxon>Dikarya</taxon>
        <taxon>Ascomycota</taxon>
        <taxon>Pezizomycotina</taxon>
        <taxon>Sordariomycetes</taxon>
        <taxon>Hypocreomycetidae</taxon>
        <taxon>Hypocreales</taxon>
        <taxon>Hypocreaceae</taxon>
        <taxon>Trichoderma</taxon>
    </lineage>
</organism>
<sequence length="136" mass="14737">MSENSATNGHDALEEKLGRLARKPGIKASLVLDRATGAILKASGQIDALQTAKSRNASTAASFSNDAPAAEEGEAQGVEEFAEMIWNFVNSSGQLVQDMDTEDELKLLRLRTKKQEIVIVPDQKYLLTVIHDTQPA</sequence>
<dbReference type="Gene3D" id="3.30.450.30">
    <property type="entry name" value="Dynein light chain 2a, cytoplasmic"/>
    <property type="match status" value="1"/>
</dbReference>
<dbReference type="Proteomes" id="UP000236290">
    <property type="component" value="Unassembled WGS sequence"/>
</dbReference>
<gene>
    <name evidence="4" type="ORF">THARTR1_00109</name>
</gene>
<dbReference type="Pfam" id="PF03259">
    <property type="entry name" value="Robl_LC7"/>
    <property type="match status" value="1"/>
</dbReference>
<feature type="compositionally biased region" description="Polar residues" evidence="2">
    <location>
        <begin position="55"/>
        <end position="65"/>
    </location>
</feature>
<protein>
    <recommendedName>
        <fullName evidence="3">Roadblock/LAMTOR2 domain-containing protein</fullName>
    </recommendedName>
</protein>
<feature type="region of interest" description="Disordered" evidence="2">
    <location>
        <begin position="55"/>
        <end position="75"/>
    </location>
</feature>
<dbReference type="SMART" id="SM00960">
    <property type="entry name" value="Robl_LC7"/>
    <property type="match status" value="1"/>
</dbReference>
<name>A0A2K0UQM7_TRIHA</name>
<accession>A0A2K0UQM7</accession>
<evidence type="ECO:0000256" key="2">
    <source>
        <dbReference type="SAM" id="MobiDB-lite"/>
    </source>
</evidence>
<comment type="caution">
    <text evidence="4">The sequence shown here is derived from an EMBL/GenBank/DDBJ whole genome shotgun (WGS) entry which is preliminary data.</text>
</comment>
<proteinExistence type="inferred from homology"/>